<reference evidence="1" key="1">
    <citation type="submission" date="2014-09" db="EMBL/GenBank/DDBJ databases">
        <authorList>
            <person name="Magalhaes I.L.F."/>
            <person name="Oliveira U."/>
            <person name="Santos F.R."/>
            <person name="Vidigal T.H.D.A."/>
            <person name="Brescovit A.D."/>
            <person name="Santos A.J."/>
        </authorList>
    </citation>
    <scope>NUCLEOTIDE SEQUENCE</scope>
    <source>
        <tissue evidence="1">Shoot tissue taken approximately 20 cm above the soil surface</tissue>
    </source>
</reference>
<dbReference type="EMBL" id="GBRH01197618">
    <property type="protein sequence ID" value="JAE00278.1"/>
    <property type="molecule type" value="Transcribed_RNA"/>
</dbReference>
<dbReference type="AlphaFoldDB" id="A0A0A9EW57"/>
<protein>
    <submittedName>
        <fullName evidence="1">Uncharacterized protein</fullName>
    </submittedName>
</protein>
<organism evidence="1">
    <name type="scientific">Arundo donax</name>
    <name type="common">Giant reed</name>
    <name type="synonym">Donax arundinaceus</name>
    <dbReference type="NCBI Taxonomy" id="35708"/>
    <lineage>
        <taxon>Eukaryota</taxon>
        <taxon>Viridiplantae</taxon>
        <taxon>Streptophyta</taxon>
        <taxon>Embryophyta</taxon>
        <taxon>Tracheophyta</taxon>
        <taxon>Spermatophyta</taxon>
        <taxon>Magnoliopsida</taxon>
        <taxon>Liliopsida</taxon>
        <taxon>Poales</taxon>
        <taxon>Poaceae</taxon>
        <taxon>PACMAD clade</taxon>
        <taxon>Arundinoideae</taxon>
        <taxon>Arundineae</taxon>
        <taxon>Arundo</taxon>
    </lineage>
</organism>
<reference evidence="1" key="2">
    <citation type="journal article" date="2015" name="Data Brief">
        <title>Shoot transcriptome of the giant reed, Arundo donax.</title>
        <authorList>
            <person name="Barrero R.A."/>
            <person name="Guerrero F.D."/>
            <person name="Moolhuijzen P."/>
            <person name="Goolsby J.A."/>
            <person name="Tidwell J."/>
            <person name="Bellgard S.E."/>
            <person name="Bellgard M.I."/>
        </authorList>
    </citation>
    <scope>NUCLEOTIDE SEQUENCE</scope>
    <source>
        <tissue evidence="1">Shoot tissue taken approximately 20 cm above the soil surface</tissue>
    </source>
</reference>
<accession>A0A0A9EW57</accession>
<evidence type="ECO:0000313" key="1">
    <source>
        <dbReference type="EMBL" id="JAE00278.1"/>
    </source>
</evidence>
<name>A0A0A9EW57_ARUDO</name>
<proteinExistence type="predicted"/>
<sequence>MILARLRRLQRHQNKINLQRLHPTQQLQFTLNGPAFRLTQQFHRMGSFPLLLLQIHRLIPTCGELSPWCHLTGQHHHLT</sequence>